<feature type="transmembrane region" description="Helical" evidence="6">
    <location>
        <begin position="603"/>
        <end position="625"/>
    </location>
</feature>
<dbReference type="OrthoDB" id="9801841at2"/>
<sequence length="626" mass="69173">MRLPAHQRWSPRCQIQRRPHTLPFPLKLSHIFLQIPPGARPSIVVTITTRDRGAWHSYISTHIEIRRGAWHSDISTRIEICRSAWHPDISTRIEICRSAWHPDISTRIEICRGAWHSHISHISPWCLAPLHPPHFAAVPGTPTSPTFRRGAWHPDIPHISPQCLAPGHPPHFTAVPGTPTSSPPPTPLLLPPFPTEAIIARRAPFPRDLPVARVPPMALMPAAGDIVDDVFRVEEEIDSGNFGAVYKVRDLLEHRTLALKVLKPGPHDENELRQRFEREASLIYSLRHPHVVQVYYYGQTESGLPYMAMEYLQGTDLRSLLQHHGALSEALARRITIEALAALHAAHATGIVHRDLKPANIFLVNDGDRGQVKVLDFGFAKALDGETDFEITNAGTLVGTPAYMSPELVHKKNVGPQADIYALGLILAEMLTGEKVVDIENVYDTIVFQGSKKDIKLPRELRRSVFAPILERAIAKDLSRRYQSAVEMIDALRALNLEGVGPYTDDVPLTSAPPSTGSADQQAHTRPRSDGRPSLVEIDQALADASAQHLVLESEPTVDYLRQAQPRQPGYRPTAQMPAVSRSSTATMATALPEEPAEEGRSAWVDIALGLVVGAIALGAILFFFA</sequence>
<evidence type="ECO:0000256" key="2">
    <source>
        <dbReference type="ARBA" id="ARBA00022741"/>
    </source>
</evidence>
<dbReference type="Proteomes" id="UP000321412">
    <property type="component" value="Unassembled WGS sequence"/>
</dbReference>
<dbReference type="PANTHER" id="PTHR43289:SF6">
    <property type="entry name" value="SERINE_THREONINE-PROTEIN KINASE NEKL-3"/>
    <property type="match status" value="1"/>
</dbReference>
<dbReference type="EMBL" id="VOSM01000006">
    <property type="protein sequence ID" value="TXD36053.1"/>
    <property type="molecule type" value="Genomic_DNA"/>
</dbReference>
<evidence type="ECO:0000256" key="3">
    <source>
        <dbReference type="ARBA" id="ARBA00022777"/>
    </source>
</evidence>
<organism evidence="8 9">
    <name type="scientific">Lujinxingia vulgaris</name>
    <dbReference type="NCBI Taxonomy" id="2600176"/>
    <lineage>
        <taxon>Bacteria</taxon>
        <taxon>Deltaproteobacteria</taxon>
        <taxon>Bradymonadales</taxon>
        <taxon>Lujinxingiaceae</taxon>
        <taxon>Lujinxingia</taxon>
    </lineage>
</organism>
<keyword evidence="9" id="KW-1185">Reference proteome</keyword>
<keyword evidence="6" id="KW-0472">Membrane</keyword>
<evidence type="ECO:0000256" key="4">
    <source>
        <dbReference type="ARBA" id="ARBA00022840"/>
    </source>
</evidence>
<keyword evidence="6" id="KW-1133">Transmembrane helix</keyword>
<evidence type="ECO:0000256" key="6">
    <source>
        <dbReference type="SAM" id="Phobius"/>
    </source>
</evidence>
<dbReference type="InterPro" id="IPR011009">
    <property type="entry name" value="Kinase-like_dom_sf"/>
</dbReference>
<evidence type="ECO:0000259" key="7">
    <source>
        <dbReference type="PROSITE" id="PS50011"/>
    </source>
</evidence>
<dbReference type="InterPro" id="IPR008271">
    <property type="entry name" value="Ser/Thr_kinase_AS"/>
</dbReference>
<keyword evidence="6" id="KW-0812">Transmembrane</keyword>
<evidence type="ECO:0000256" key="5">
    <source>
        <dbReference type="SAM" id="MobiDB-lite"/>
    </source>
</evidence>
<name>A0A5C6X2K9_9DELT</name>
<accession>A0A5C6X2K9</accession>
<dbReference type="InterPro" id="IPR000719">
    <property type="entry name" value="Prot_kinase_dom"/>
</dbReference>
<dbReference type="CDD" id="cd14014">
    <property type="entry name" value="STKc_PknB_like"/>
    <property type="match status" value="1"/>
</dbReference>
<comment type="caution">
    <text evidence="8">The sequence shown here is derived from an EMBL/GenBank/DDBJ whole genome shotgun (WGS) entry which is preliminary data.</text>
</comment>
<dbReference type="PANTHER" id="PTHR43289">
    <property type="entry name" value="MITOGEN-ACTIVATED PROTEIN KINASE KINASE KINASE 20-RELATED"/>
    <property type="match status" value="1"/>
</dbReference>
<keyword evidence="3 8" id="KW-0418">Kinase</keyword>
<dbReference type="Pfam" id="PF00069">
    <property type="entry name" value="Pkinase"/>
    <property type="match status" value="1"/>
</dbReference>
<keyword evidence="4" id="KW-0067">ATP-binding</keyword>
<dbReference type="SUPFAM" id="SSF56112">
    <property type="entry name" value="Protein kinase-like (PK-like)"/>
    <property type="match status" value="1"/>
</dbReference>
<reference evidence="8 9" key="1">
    <citation type="submission" date="2019-08" db="EMBL/GenBank/DDBJ databases">
        <title>Bradymonadales sp. TMQ4.</title>
        <authorList>
            <person name="Liang Q."/>
        </authorList>
    </citation>
    <scope>NUCLEOTIDE SEQUENCE [LARGE SCALE GENOMIC DNA]</scope>
    <source>
        <strain evidence="8 9">TMQ4</strain>
    </source>
</reference>
<dbReference type="AlphaFoldDB" id="A0A5C6X2K9"/>
<dbReference type="PROSITE" id="PS00108">
    <property type="entry name" value="PROTEIN_KINASE_ST"/>
    <property type="match status" value="1"/>
</dbReference>
<gene>
    <name evidence="8" type="ORF">FRC98_13075</name>
</gene>
<dbReference type="Gene3D" id="1.10.510.10">
    <property type="entry name" value="Transferase(Phosphotransferase) domain 1"/>
    <property type="match status" value="1"/>
</dbReference>
<evidence type="ECO:0000313" key="9">
    <source>
        <dbReference type="Proteomes" id="UP000321412"/>
    </source>
</evidence>
<feature type="compositionally biased region" description="Polar residues" evidence="5">
    <location>
        <begin position="512"/>
        <end position="524"/>
    </location>
</feature>
<feature type="region of interest" description="Disordered" evidence="5">
    <location>
        <begin position="505"/>
        <end position="533"/>
    </location>
</feature>
<dbReference type="PROSITE" id="PS50011">
    <property type="entry name" value="PROTEIN_KINASE_DOM"/>
    <property type="match status" value="1"/>
</dbReference>
<dbReference type="SMART" id="SM00220">
    <property type="entry name" value="S_TKc"/>
    <property type="match status" value="1"/>
</dbReference>
<dbReference type="GO" id="GO:0004674">
    <property type="term" value="F:protein serine/threonine kinase activity"/>
    <property type="evidence" value="ECO:0007669"/>
    <property type="project" value="UniProtKB-KW"/>
</dbReference>
<keyword evidence="8" id="KW-0723">Serine/threonine-protein kinase</keyword>
<proteinExistence type="predicted"/>
<protein>
    <submittedName>
        <fullName evidence="8">Serine/threonine protein kinase</fullName>
    </submittedName>
</protein>
<evidence type="ECO:0000313" key="8">
    <source>
        <dbReference type="EMBL" id="TXD36053.1"/>
    </source>
</evidence>
<dbReference type="GO" id="GO:0005524">
    <property type="term" value="F:ATP binding"/>
    <property type="evidence" value="ECO:0007669"/>
    <property type="project" value="UniProtKB-KW"/>
</dbReference>
<keyword evidence="1" id="KW-0808">Transferase</keyword>
<feature type="domain" description="Protein kinase" evidence="7">
    <location>
        <begin position="231"/>
        <end position="588"/>
    </location>
</feature>
<evidence type="ECO:0000256" key="1">
    <source>
        <dbReference type="ARBA" id="ARBA00022679"/>
    </source>
</evidence>
<keyword evidence="2" id="KW-0547">Nucleotide-binding</keyword>